<name>A0A1F5B263_9BACT</name>
<dbReference type="AlphaFoldDB" id="A0A1F5B263"/>
<accession>A0A1F5B263</accession>
<organism evidence="2 3">
    <name type="scientific">Candidatus Azambacteria bacterium RIFCSPHIGHO2_01_FULL_40_24</name>
    <dbReference type="NCBI Taxonomy" id="1797301"/>
    <lineage>
        <taxon>Bacteria</taxon>
        <taxon>Candidatus Azamiibacteriota</taxon>
    </lineage>
</organism>
<sequence>MAESQDRLPTGDSGLDDEPPAGDHCQRHYLGNSPVCAAQVEESGARRRAGLWTSTELETANKLGITPGEAKPDEGEFSCTS</sequence>
<evidence type="ECO:0000256" key="1">
    <source>
        <dbReference type="SAM" id="MobiDB-lite"/>
    </source>
</evidence>
<comment type="caution">
    <text evidence="2">The sequence shown here is derived from an EMBL/GenBank/DDBJ whole genome shotgun (WGS) entry which is preliminary data.</text>
</comment>
<dbReference type="EMBL" id="MEYK01000036">
    <property type="protein sequence ID" value="OGD24692.1"/>
    <property type="molecule type" value="Genomic_DNA"/>
</dbReference>
<feature type="region of interest" description="Disordered" evidence="1">
    <location>
        <begin position="1"/>
        <end position="29"/>
    </location>
</feature>
<proteinExistence type="predicted"/>
<evidence type="ECO:0000313" key="3">
    <source>
        <dbReference type="Proteomes" id="UP000176431"/>
    </source>
</evidence>
<protein>
    <submittedName>
        <fullName evidence="2">Uncharacterized protein</fullName>
    </submittedName>
</protein>
<feature type="region of interest" description="Disordered" evidence="1">
    <location>
        <begin position="60"/>
        <end position="81"/>
    </location>
</feature>
<gene>
    <name evidence="2" type="ORF">A2819_03075</name>
</gene>
<reference evidence="2 3" key="1">
    <citation type="journal article" date="2016" name="Nat. Commun.">
        <title>Thousands of microbial genomes shed light on interconnected biogeochemical processes in an aquifer system.</title>
        <authorList>
            <person name="Anantharaman K."/>
            <person name="Brown C.T."/>
            <person name="Hug L.A."/>
            <person name="Sharon I."/>
            <person name="Castelle C.J."/>
            <person name="Probst A.J."/>
            <person name="Thomas B.C."/>
            <person name="Singh A."/>
            <person name="Wilkins M.J."/>
            <person name="Karaoz U."/>
            <person name="Brodie E.L."/>
            <person name="Williams K.H."/>
            <person name="Hubbard S.S."/>
            <person name="Banfield J.F."/>
        </authorList>
    </citation>
    <scope>NUCLEOTIDE SEQUENCE [LARGE SCALE GENOMIC DNA]</scope>
</reference>
<dbReference type="Proteomes" id="UP000176431">
    <property type="component" value="Unassembled WGS sequence"/>
</dbReference>
<evidence type="ECO:0000313" key="2">
    <source>
        <dbReference type="EMBL" id="OGD24692.1"/>
    </source>
</evidence>